<organism evidence="2 3">
    <name type="scientific">Propionicimonas paludicola</name>
    <dbReference type="NCBI Taxonomy" id="185243"/>
    <lineage>
        <taxon>Bacteria</taxon>
        <taxon>Bacillati</taxon>
        <taxon>Actinomycetota</taxon>
        <taxon>Actinomycetes</taxon>
        <taxon>Propionibacteriales</taxon>
        <taxon>Nocardioidaceae</taxon>
        <taxon>Propionicimonas</taxon>
    </lineage>
</organism>
<name>A0A2A9CSQ9_9ACTN</name>
<reference evidence="2 3" key="1">
    <citation type="submission" date="2017-10" db="EMBL/GenBank/DDBJ databases">
        <title>Sequencing the genomes of 1000 actinobacteria strains.</title>
        <authorList>
            <person name="Klenk H.-P."/>
        </authorList>
    </citation>
    <scope>NUCLEOTIDE SEQUENCE [LARGE SCALE GENOMIC DNA]</scope>
    <source>
        <strain evidence="2 3">DSM 15597</strain>
    </source>
</reference>
<dbReference type="Proteomes" id="UP000226079">
    <property type="component" value="Unassembled WGS sequence"/>
</dbReference>
<keyword evidence="1" id="KW-0812">Transmembrane</keyword>
<feature type="transmembrane region" description="Helical" evidence="1">
    <location>
        <begin position="163"/>
        <end position="185"/>
    </location>
</feature>
<protein>
    <recommendedName>
        <fullName evidence="4">LigA protein</fullName>
    </recommendedName>
</protein>
<comment type="caution">
    <text evidence="2">The sequence shown here is derived from an EMBL/GenBank/DDBJ whole genome shotgun (WGS) entry which is preliminary data.</text>
</comment>
<feature type="transmembrane region" description="Helical" evidence="1">
    <location>
        <begin position="268"/>
        <end position="285"/>
    </location>
</feature>
<accession>A0A2A9CSQ9</accession>
<feature type="transmembrane region" description="Helical" evidence="1">
    <location>
        <begin position="240"/>
        <end position="262"/>
    </location>
</feature>
<gene>
    <name evidence="2" type="ORF">ATK74_1728</name>
</gene>
<keyword evidence="1" id="KW-1133">Transmembrane helix</keyword>
<proteinExistence type="predicted"/>
<keyword evidence="1" id="KW-0472">Membrane</keyword>
<evidence type="ECO:0000256" key="1">
    <source>
        <dbReference type="SAM" id="Phobius"/>
    </source>
</evidence>
<feature type="transmembrane region" description="Helical" evidence="1">
    <location>
        <begin position="197"/>
        <end position="220"/>
    </location>
</feature>
<evidence type="ECO:0000313" key="2">
    <source>
        <dbReference type="EMBL" id="PFG17166.1"/>
    </source>
</evidence>
<sequence>MPDADSTVRCQIGTGFWRLELDGRVERLDLRLTAMADGAAKTEAVEHLESATLLLQGRQTLGEAWTGMRVERAWTELRLAEEAYYAAIPDPDKAAAVASTVLAEAKAQLDPTDPRTVALAKAMKTHPVADHLGALTEPLLAAGIAAHSASDLGHRAQRQFRGLLRAITLGLAALAVLVGVTVMVVPVPSGWLPVPTGIPTGAGIVLAMVVGAFGALFPAVPSLSQAPANPTTYSPDLVQALLKIVVGAWSALVGLVAVSAGVQAAPTGGSSVAGFVLMCAVFGASQEALTRFADHKAAATKPTTT</sequence>
<keyword evidence="3" id="KW-1185">Reference proteome</keyword>
<evidence type="ECO:0008006" key="4">
    <source>
        <dbReference type="Google" id="ProtNLM"/>
    </source>
</evidence>
<dbReference type="EMBL" id="PDJC01000001">
    <property type="protein sequence ID" value="PFG17166.1"/>
    <property type="molecule type" value="Genomic_DNA"/>
</dbReference>
<dbReference type="AlphaFoldDB" id="A0A2A9CSQ9"/>
<evidence type="ECO:0000313" key="3">
    <source>
        <dbReference type="Proteomes" id="UP000226079"/>
    </source>
</evidence>